<protein>
    <submittedName>
        <fullName evidence="2">Uncharacterized protein</fullName>
    </submittedName>
</protein>
<keyword evidence="1" id="KW-1133">Transmembrane helix</keyword>
<evidence type="ECO:0000313" key="2">
    <source>
        <dbReference type="EMBL" id="MFA9949185.1"/>
    </source>
</evidence>
<sequence length="241" mass="27690">MDGYILTPIGVIVIAAYSFLIFLITVILRRFVKRFPWIWRGLKRLAVILLLLPWLEEAWISWHFAQACKDAGVKVYRQVEVEGYVDALNPTPRRSVSPGFWHLDKNSLQSFDRAGYLFIENMLDDGGVLHIERQQSGVLATILDRPSIQYRMVYAYQPTPFRTDEPIGWKLEKLERQVIDSKTGEILGKETDFRRVLPTYEALIAGLFGPPIKLCPKPSIPQPPFPQSILKPKKTKLKTLP</sequence>
<dbReference type="Proteomes" id="UP001574673">
    <property type="component" value="Unassembled WGS sequence"/>
</dbReference>
<keyword evidence="3" id="KW-1185">Reference proteome</keyword>
<gene>
    <name evidence="2" type="ORF">ABCS64_02385</name>
</gene>
<proteinExistence type="predicted"/>
<organism evidence="2 3">
    <name type="scientific">Dentiradicibacter hellwigii</name>
    <dbReference type="NCBI Taxonomy" id="3149053"/>
    <lineage>
        <taxon>Bacteria</taxon>
        <taxon>Pseudomonadati</taxon>
        <taxon>Pseudomonadota</taxon>
        <taxon>Betaproteobacteria</taxon>
        <taxon>Rhodocyclales</taxon>
        <taxon>Rhodocyclaceae</taxon>
        <taxon>Dentiradicibacter</taxon>
    </lineage>
</organism>
<reference evidence="3" key="1">
    <citation type="submission" date="2024-06" db="EMBL/GenBank/DDBJ databases">
        <title>Radixoralia hellwigii gen. nov., sp nov., isolated from a root canal in the human oral cavity.</title>
        <authorList>
            <person name="Bartsch S."/>
            <person name="Wittmer A."/>
            <person name="Schulz A.-K."/>
            <person name="Neumann-Schaal M."/>
            <person name="Wolf J."/>
            <person name="Gronow S."/>
            <person name="Tennert C."/>
            <person name="Haecker G."/>
            <person name="Cieplik F."/>
            <person name="Al-Ahmad A."/>
        </authorList>
    </citation>
    <scope>NUCLEOTIDE SEQUENCE [LARGE SCALE GENOMIC DNA]</scope>
    <source>
        <strain evidence="3">Wk13</strain>
    </source>
</reference>
<keyword evidence="1" id="KW-0472">Membrane</keyword>
<name>A0ABV4UDQ5_9RHOO</name>
<evidence type="ECO:0000313" key="3">
    <source>
        <dbReference type="Proteomes" id="UP001574673"/>
    </source>
</evidence>
<accession>A0ABV4UDQ5</accession>
<comment type="caution">
    <text evidence="2">The sequence shown here is derived from an EMBL/GenBank/DDBJ whole genome shotgun (WGS) entry which is preliminary data.</text>
</comment>
<evidence type="ECO:0000256" key="1">
    <source>
        <dbReference type="SAM" id="Phobius"/>
    </source>
</evidence>
<keyword evidence="1" id="KW-0812">Transmembrane</keyword>
<dbReference type="EMBL" id="JBEUWX010000002">
    <property type="protein sequence ID" value="MFA9949185.1"/>
    <property type="molecule type" value="Genomic_DNA"/>
</dbReference>
<feature type="transmembrane region" description="Helical" evidence="1">
    <location>
        <begin position="6"/>
        <end position="32"/>
    </location>
</feature>
<dbReference type="RefSeq" id="WP_418890330.1">
    <property type="nucleotide sequence ID" value="NZ_JBEUWX010000002.1"/>
</dbReference>